<comment type="caution">
    <text evidence="3">The sequence shown here is derived from an EMBL/GenBank/DDBJ whole genome shotgun (WGS) entry which is preliminary data.</text>
</comment>
<evidence type="ECO:0000256" key="2">
    <source>
        <dbReference type="SAM" id="SignalP"/>
    </source>
</evidence>
<protein>
    <submittedName>
        <fullName evidence="3">Uncharacterized protein</fullName>
    </submittedName>
</protein>
<name>A0A4R2LXQ9_9FIRM</name>
<dbReference type="Proteomes" id="UP000295711">
    <property type="component" value="Unassembled WGS sequence"/>
</dbReference>
<evidence type="ECO:0000313" key="3">
    <source>
        <dbReference type="EMBL" id="TCO85113.1"/>
    </source>
</evidence>
<accession>A0A4R2LXQ9</accession>
<dbReference type="AlphaFoldDB" id="A0A4R2LXQ9"/>
<reference evidence="3 4" key="1">
    <citation type="submission" date="2019-03" db="EMBL/GenBank/DDBJ databases">
        <title>Genomic Encyclopedia of Type Strains, Phase IV (KMG-IV): sequencing the most valuable type-strain genomes for metagenomic binning, comparative biology and taxonomic classification.</title>
        <authorList>
            <person name="Goeker M."/>
        </authorList>
    </citation>
    <scope>NUCLEOTIDE SEQUENCE [LARGE SCALE GENOMIC DNA]</scope>
    <source>
        <strain evidence="3 4">DSM 28559</strain>
    </source>
</reference>
<feature type="chain" id="PRO_5039511152" evidence="2">
    <location>
        <begin position="19"/>
        <end position="245"/>
    </location>
</feature>
<feature type="compositionally biased region" description="Low complexity" evidence="1">
    <location>
        <begin position="32"/>
        <end position="46"/>
    </location>
</feature>
<dbReference type="PROSITE" id="PS51257">
    <property type="entry name" value="PROKAR_LIPOPROTEIN"/>
    <property type="match status" value="1"/>
</dbReference>
<feature type="region of interest" description="Disordered" evidence="1">
    <location>
        <begin position="31"/>
        <end position="57"/>
    </location>
</feature>
<keyword evidence="2" id="KW-0732">Signal</keyword>
<dbReference type="EMBL" id="SLXA01000004">
    <property type="protein sequence ID" value="TCO85113.1"/>
    <property type="molecule type" value="Genomic_DNA"/>
</dbReference>
<keyword evidence="4" id="KW-1185">Reference proteome</keyword>
<evidence type="ECO:0000313" key="4">
    <source>
        <dbReference type="Proteomes" id="UP000295711"/>
    </source>
</evidence>
<evidence type="ECO:0000256" key="1">
    <source>
        <dbReference type="SAM" id="MobiDB-lite"/>
    </source>
</evidence>
<gene>
    <name evidence="3" type="ORF">EV212_104168</name>
</gene>
<organism evidence="3 4">
    <name type="scientific">Frisingicoccus caecimuris</name>
    <dbReference type="NCBI Taxonomy" id="1796636"/>
    <lineage>
        <taxon>Bacteria</taxon>
        <taxon>Bacillati</taxon>
        <taxon>Bacillota</taxon>
        <taxon>Clostridia</taxon>
        <taxon>Lachnospirales</taxon>
        <taxon>Lachnospiraceae</taxon>
        <taxon>Frisingicoccus</taxon>
    </lineage>
</organism>
<feature type="compositionally biased region" description="Gly residues" evidence="1">
    <location>
        <begin position="48"/>
        <end position="57"/>
    </location>
</feature>
<sequence length="245" mass="26774">MKKFIALFLALTMALSLAACGGQNANLPNVGSSDNSSSNSSSDLSSENGGGATAAGGTGTANACSVPLPTPYALYEELSQYTEFTYDYLGFSYKLPKELQEKLVAGEMSLYIDSNWMSNGREFNYTMLYFQVAEDKNLTEDMLMGETDDAYFQWLSTTKRVGTITVIHSDYLKDNAIESITGCEENEEIGKSSDGQYVFYRGTNPVDNVTELFSAIEITTFDPKVIPEIEPGTCVAVKLLEGDRK</sequence>
<dbReference type="RefSeq" id="WP_132090478.1">
    <property type="nucleotide sequence ID" value="NZ_JANKAQ010000004.1"/>
</dbReference>
<feature type="signal peptide" evidence="2">
    <location>
        <begin position="1"/>
        <end position="18"/>
    </location>
</feature>
<proteinExistence type="predicted"/>